<sequence>MVNLLGVYVRSDNSKRSALPERPLKSSNLQFYQLFDISRTMLKSYSEVRKMSNGRRVSRPTERREVASRRVRRAGGRVLKPRAASPRPLGDTPT</sequence>
<organism evidence="2 3">
    <name type="scientific">Brenthis ino</name>
    <name type="common">lesser marbled fritillary</name>
    <dbReference type="NCBI Taxonomy" id="405034"/>
    <lineage>
        <taxon>Eukaryota</taxon>
        <taxon>Metazoa</taxon>
        <taxon>Ecdysozoa</taxon>
        <taxon>Arthropoda</taxon>
        <taxon>Hexapoda</taxon>
        <taxon>Insecta</taxon>
        <taxon>Pterygota</taxon>
        <taxon>Neoptera</taxon>
        <taxon>Endopterygota</taxon>
        <taxon>Lepidoptera</taxon>
        <taxon>Glossata</taxon>
        <taxon>Ditrysia</taxon>
        <taxon>Papilionoidea</taxon>
        <taxon>Nymphalidae</taxon>
        <taxon>Heliconiinae</taxon>
        <taxon>Argynnini</taxon>
        <taxon>Brenthis</taxon>
    </lineage>
</organism>
<evidence type="ECO:0000313" key="3">
    <source>
        <dbReference type="Proteomes" id="UP000838878"/>
    </source>
</evidence>
<dbReference type="AlphaFoldDB" id="A0A8J9YD99"/>
<dbReference type="Proteomes" id="UP000838878">
    <property type="component" value="Chromosome 6"/>
</dbReference>
<evidence type="ECO:0000313" key="2">
    <source>
        <dbReference type="EMBL" id="CAH0726494.1"/>
    </source>
</evidence>
<protein>
    <submittedName>
        <fullName evidence="2">Uncharacterized protein</fullName>
    </submittedName>
</protein>
<name>A0A8J9YD99_9NEOP</name>
<accession>A0A8J9YD99</accession>
<proteinExistence type="predicted"/>
<evidence type="ECO:0000256" key="1">
    <source>
        <dbReference type="SAM" id="MobiDB-lite"/>
    </source>
</evidence>
<feature type="non-terminal residue" evidence="2">
    <location>
        <position position="94"/>
    </location>
</feature>
<dbReference type="EMBL" id="OV170226">
    <property type="protein sequence ID" value="CAH0726494.1"/>
    <property type="molecule type" value="Genomic_DNA"/>
</dbReference>
<keyword evidence="3" id="KW-1185">Reference proteome</keyword>
<reference evidence="2" key="1">
    <citation type="submission" date="2021-12" db="EMBL/GenBank/DDBJ databases">
        <authorList>
            <person name="Martin H S."/>
        </authorList>
    </citation>
    <scope>NUCLEOTIDE SEQUENCE</scope>
</reference>
<feature type="region of interest" description="Disordered" evidence="1">
    <location>
        <begin position="49"/>
        <end position="94"/>
    </location>
</feature>
<gene>
    <name evidence="2" type="ORF">BINO364_LOCUS11948</name>
</gene>
<feature type="compositionally biased region" description="Basic and acidic residues" evidence="1">
    <location>
        <begin position="59"/>
        <end position="68"/>
    </location>
</feature>